<feature type="domain" description="HTH marR-type" evidence="4">
    <location>
        <begin position="16"/>
        <end position="144"/>
    </location>
</feature>
<dbReference type="AlphaFoldDB" id="A0A4R3MCM8"/>
<dbReference type="EMBL" id="SMAJ01000001">
    <property type="protein sequence ID" value="TCT10892.1"/>
    <property type="molecule type" value="Genomic_DNA"/>
</dbReference>
<dbReference type="GO" id="GO:0003700">
    <property type="term" value="F:DNA-binding transcription factor activity"/>
    <property type="evidence" value="ECO:0007669"/>
    <property type="project" value="InterPro"/>
</dbReference>
<evidence type="ECO:0000256" key="2">
    <source>
        <dbReference type="ARBA" id="ARBA00023125"/>
    </source>
</evidence>
<dbReference type="PANTHER" id="PTHR33164:SF104">
    <property type="entry name" value="TRANSCRIPTIONAL REGULATORY PROTEIN"/>
    <property type="match status" value="1"/>
</dbReference>
<dbReference type="InterPro" id="IPR036390">
    <property type="entry name" value="WH_DNA-bd_sf"/>
</dbReference>
<dbReference type="InterPro" id="IPR036388">
    <property type="entry name" value="WH-like_DNA-bd_sf"/>
</dbReference>
<keyword evidence="2 5" id="KW-0238">DNA-binding</keyword>
<dbReference type="InterPro" id="IPR000835">
    <property type="entry name" value="HTH_MarR-typ"/>
</dbReference>
<accession>A0A4R3MCM8</accession>
<evidence type="ECO:0000313" key="5">
    <source>
        <dbReference type="EMBL" id="TCT10892.1"/>
    </source>
</evidence>
<dbReference type="Pfam" id="PF12802">
    <property type="entry name" value="MarR_2"/>
    <property type="match status" value="1"/>
</dbReference>
<evidence type="ECO:0000256" key="3">
    <source>
        <dbReference type="ARBA" id="ARBA00023163"/>
    </source>
</evidence>
<dbReference type="InterPro" id="IPR039422">
    <property type="entry name" value="MarR/SlyA-like"/>
</dbReference>
<dbReference type="GO" id="GO:0006950">
    <property type="term" value="P:response to stress"/>
    <property type="evidence" value="ECO:0007669"/>
    <property type="project" value="TreeGrafter"/>
</dbReference>
<evidence type="ECO:0000313" key="6">
    <source>
        <dbReference type="Proteomes" id="UP000295525"/>
    </source>
</evidence>
<dbReference type="GO" id="GO:0003677">
    <property type="term" value="F:DNA binding"/>
    <property type="evidence" value="ECO:0007669"/>
    <property type="project" value="UniProtKB-KW"/>
</dbReference>
<dbReference type="RefSeq" id="WP_165930860.1">
    <property type="nucleotide sequence ID" value="NZ_SMAJ01000001.1"/>
</dbReference>
<sequence>MTTSSPLPKNTTRQLSDADYETLASFRHALRRFIVFSEAVAVTEGLATQQHQALLAIKGLARSPSVGELAERLMIRHHSAVELVGRLVRMGLVSRLPDPTDRRRVRVSLTPLAEQKLAGLSAAHLEELRAIRPLLVSLLDRFDD</sequence>
<organism evidence="5 6">
    <name type="scientific">Paralcaligenes ureilyticus</name>
    <dbReference type="NCBI Taxonomy" id="627131"/>
    <lineage>
        <taxon>Bacteria</taxon>
        <taxon>Pseudomonadati</taxon>
        <taxon>Pseudomonadota</taxon>
        <taxon>Betaproteobacteria</taxon>
        <taxon>Burkholderiales</taxon>
        <taxon>Alcaligenaceae</taxon>
        <taxon>Paralcaligenes</taxon>
    </lineage>
</organism>
<reference evidence="5 6" key="1">
    <citation type="submission" date="2019-03" db="EMBL/GenBank/DDBJ databases">
        <title>Genomic Encyclopedia of Type Strains, Phase IV (KMG-IV): sequencing the most valuable type-strain genomes for metagenomic binning, comparative biology and taxonomic classification.</title>
        <authorList>
            <person name="Goeker M."/>
        </authorList>
    </citation>
    <scope>NUCLEOTIDE SEQUENCE [LARGE SCALE GENOMIC DNA]</scope>
    <source>
        <strain evidence="5 6">DSM 24591</strain>
    </source>
</reference>
<comment type="caution">
    <text evidence="5">The sequence shown here is derived from an EMBL/GenBank/DDBJ whole genome shotgun (WGS) entry which is preliminary data.</text>
</comment>
<dbReference type="SMART" id="SM00347">
    <property type="entry name" value="HTH_MARR"/>
    <property type="match status" value="1"/>
</dbReference>
<dbReference type="SUPFAM" id="SSF46785">
    <property type="entry name" value="Winged helix' DNA-binding domain"/>
    <property type="match status" value="1"/>
</dbReference>
<keyword evidence="3" id="KW-0804">Transcription</keyword>
<evidence type="ECO:0000259" key="4">
    <source>
        <dbReference type="PROSITE" id="PS50995"/>
    </source>
</evidence>
<name>A0A4R3MCM8_9BURK</name>
<dbReference type="PROSITE" id="PS01117">
    <property type="entry name" value="HTH_MARR_1"/>
    <property type="match status" value="1"/>
</dbReference>
<dbReference type="InterPro" id="IPR023187">
    <property type="entry name" value="Tscrpt_reg_MarR-type_CS"/>
</dbReference>
<proteinExistence type="predicted"/>
<protein>
    <submittedName>
        <fullName evidence="5">DNA-binding MarR family transcriptional regulator</fullName>
    </submittedName>
</protein>
<dbReference type="Gene3D" id="1.10.10.10">
    <property type="entry name" value="Winged helix-like DNA-binding domain superfamily/Winged helix DNA-binding domain"/>
    <property type="match status" value="1"/>
</dbReference>
<dbReference type="PROSITE" id="PS50995">
    <property type="entry name" value="HTH_MARR_2"/>
    <property type="match status" value="1"/>
</dbReference>
<dbReference type="PANTHER" id="PTHR33164">
    <property type="entry name" value="TRANSCRIPTIONAL REGULATOR, MARR FAMILY"/>
    <property type="match status" value="1"/>
</dbReference>
<keyword evidence="1" id="KW-0805">Transcription regulation</keyword>
<dbReference type="Proteomes" id="UP000295525">
    <property type="component" value="Unassembled WGS sequence"/>
</dbReference>
<keyword evidence="6" id="KW-1185">Reference proteome</keyword>
<evidence type="ECO:0000256" key="1">
    <source>
        <dbReference type="ARBA" id="ARBA00023015"/>
    </source>
</evidence>
<gene>
    <name evidence="5" type="ORF">EDC26_101112</name>
</gene>